<feature type="coiled-coil region" evidence="2">
    <location>
        <begin position="349"/>
        <end position="376"/>
    </location>
</feature>
<feature type="domain" description="Zn(2)-C6 fungal-type" evidence="4">
    <location>
        <begin position="10"/>
        <end position="38"/>
    </location>
</feature>
<dbReference type="GO" id="GO:0008270">
    <property type="term" value="F:zinc ion binding"/>
    <property type="evidence" value="ECO:0007669"/>
    <property type="project" value="InterPro"/>
</dbReference>
<keyword evidence="1" id="KW-0539">Nucleus</keyword>
<evidence type="ECO:0000313" key="6">
    <source>
        <dbReference type="Proteomes" id="UP000594364"/>
    </source>
</evidence>
<dbReference type="SMART" id="SM00066">
    <property type="entry name" value="GAL4"/>
    <property type="match status" value="1"/>
</dbReference>
<evidence type="ECO:0000259" key="4">
    <source>
        <dbReference type="PROSITE" id="PS50048"/>
    </source>
</evidence>
<dbReference type="InterPro" id="IPR001138">
    <property type="entry name" value="Zn2Cys6_DnaBD"/>
</dbReference>
<dbReference type="Proteomes" id="UP000594364">
    <property type="component" value="Chromosome 3"/>
</dbReference>
<evidence type="ECO:0000256" key="2">
    <source>
        <dbReference type="SAM" id="Coils"/>
    </source>
</evidence>
<dbReference type="OrthoDB" id="4491390at2759"/>
<dbReference type="Pfam" id="PF00172">
    <property type="entry name" value="Zn_clus"/>
    <property type="match status" value="1"/>
</dbReference>
<feature type="compositionally biased region" description="Polar residues" evidence="3">
    <location>
        <begin position="71"/>
        <end position="93"/>
    </location>
</feature>
<name>A0A7S9KS23_EPIFF</name>
<evidence type="ECO:0000313" key="5">
    <source>
        <dbReference type="EMBL" id="QPH00059.1"/>
    </source>
</evidence>
<organism evidence="5 6">
    <name type="scientific">Epichloe festucae (strain Fl1)</name>
    <dbReference type="NCBI Taxonomy" id="877507"/>
    <lineage>
        <taxon>Eukaryota</taxon>
        <taxon>Fungi</taxon>
        <taxon>Dikarya</taxon>
        <taxon>Ascomycota</taxon>
        <taxon>Pezizomycotina</taxon>
        <taxon>Sordariomycetes</taxon>
        <taxon>Hypocreomycetidae</taxon>
        <taxon>Hypocreales</taxon>
        <taxon>Clavicipitaceae</taxon>
        <taxon>Epichloe</taxon>
    </lineage>
</organism>
<dbReference type="InterPro" id="IPR036864">
    <property type="entry name" value="Zn2-C6_fun-type_DNA-bd_sf"/>
</dbReference>
<feature type="region of interest" description="Disordered" evidence="3">
    <location>
        <begin position="105"/>
        <end position="125"/>
    </location>
</feature>
<dbReference type="GO" id="GO:0000981">
    <property type="term" value="F:DNA-binding transcription factor activity, RNA polymerase II-specific"/>
    <property type="evidence" value="ECO:0007669"/>
    <property type="project" value="InterPro"/>
</dbReference>
<evidence type="ECO:0000256" key="1">
    <source>
        <dbReference type="ARBA" id="ARBA00023242"/>
    </source>
</evidence>
<proteinExistence type="predicted"/>
<dbReference type="SUPFAM" id="SSF57701">
    <property type="entry name" value="Zn2/Cys6 DNA-binding domain"/>
    <property type="match status" value="1"/>
</dbReference>
<keyword evidence="6" id="KW-1185">Reference proteome</keyword>
<accession>A0A7S9KS23</accession>
<dbReference type="PROSITE" id="PS50048">
    <property type="entry name" value="ZN2_CY6_FUNGAL_2"/>
    <property type="match status" value="1"/>
</dbReference>
<keyword evidence="2" id="KW-0175">Coiled coil</keyword>
<sequence>MPNTGRPSQDCHLCRRRRVKCDLARPGCQRCFKYGVDCPGYREQHELVFRNASPLAIKKRKKRASAKGTEQDGTNASSESGGSRSTIPNSQNSTGATIFVFDSNTDLSSSSSSSSSSSTPRDDMASCLTSLPRPLMEHWTNHSIPILLNVYSTLSFLHNIYRINARNGPLIWAAHLFSRTYVTNMRYPVHVHKESTVETQRELGTYLGKTLSSVNAALREPGGAFRDDVLATVWILASYELLVGSLIHVEPLSPWHLHTRGLYSMLQTRGVEPLYTAEGRTAFWPCYNMVQVQALVSNTECPPESDTWLGIIKNHHHDGGSYGFYVSVFITKCTHVQATILGLLRQHDFVAAEEQYESLIQQLEAAEEEVNQHATTTNGCNREWDFYMRNLYFSAIIKGYSCILFLTNFLTHYANCRLPLAKLRAQRANCIQMIRAGAQFIIDSITVALSTLIAAKDKSPRVLFDAMKMVWPLKSVYVSDSALAEQRDQAEVALVFIGKEFGVRQALHTYSDRMPLPLEARLPLEMEPGDDATPAFSQ</sequence>
<dbReference type="AlphaFoldDB" id="A0A7S9KS23"/>
<dbReference type="EMBL" id="CP031387">
    <property type="protein sequence ID" value="QPH00059.1"/>
    <property type="molecule type" value="Genomic_DNA"/>
</dbReference>
<dbReference type="CDD" id="cd00067">
    <property type="entry name" value="GAL4"/>
    <property type="match status" value="1"/>
</dbReference>
<feature type="region of interest" description="Disordered" evidence="3">
    <location>
        <begin position="58"/>
        <end position="93"/>
    </location>
</feature>
<gene>
    <name evidence="5" type="ORF">C2857_003208</name>
</gene>
<dbReference type="InterPro" id="IPR053175">
    <property type="entry name" value="DHMBA_Reg_Transcription_Factor"/>
</dbReference>
<evidence type="ECO:0000256" key="3">
    <source>
        <dbReference type="SAM" id="MobiDB-lite"/>
    </source>
</evidence>
<dbReference type="PANTHER" id="PTHR38791">
    <property type="entry name" value="ZN(II)2CYS6 TRANSCRIPTION FACTOR (EUROFUNG)-RELATED-RELATED"/>
    <property type="match status" value="1"/>
</dbReference>
<protein>
    <recommendedName>
        <fullName evidence="4">Zn(2)-C6 fungal-type domain-containing protein</fullName>
    </recommendedName>
</protein>
<feature type="compositionally biased region" description="Low complexity" evidence="3">
    <location>
        <begin position="108"/>
        <end position="118"/>
    </location>
</feature>
<dbReference type="Gene3D" id="4.10.240.10">
    <property type="entry name" value="Zn(2)-C6 fungal-type DNA-binding domain"/>
    <property type="match status" value="1"/>
</dbReference>
<reference evidence="5 6" key="1">
    <citation type="journal article" date="2018" name="PLoS Genet.">
        <title>Repeat elements organise 3D genome structure and mediate transcription in the filamentous fungus Epichloe festucae.</title>
        <authorList>
            <person name="Winter D.J."/>
            <person name="Ganley A.R.D."/>
            <person name="Young C.A."/>
            <person name="Liachko I."/>
            <person name="Schardl C.L."/>
            <person name="Dupont P.Y."/>
            <person name="Berry D."/>
            <person name="Ram A."/>
            <person name="Scott B."/>
            <person name="Cox M.P."/>
        </authorList>
    </citation>
    <scope>NUCLEOTIDE SEQUENCE [LARGE SCALE GENOMIC DNA]</scope>
    <source>
        <strain evidence="5 6">Fl1</strain>
    </source>
</reference>